<comment type="caution">
    <text evidence="1">The sequence shown here is derived from an EMBL/GenBank/DDBJ whole genome shotgun (WGS) entry which is preliminary data.</text>
</comment>
<name>A0A0J1HEV4_9GAMM</name>
<dbReference type="Proteomes" id="UP000035909">
    <property type="component" value="Unassembled WGS sequence"/>
</dbReference>
<protein>
    <submittedName>
        <fullName evidence="1">Uncharacterized protein</fullName>
    </submittedName>
</protein>
<evidence type="ECO:0000313" key="2">
    <source>
        <dbReference type="Proteomes" id="UP000035909"/>
    </source>
</evidence>
<sequence>MRNQVEWQLGDAVTADWPQPFRHSRFVKVNGIRVLNFRNTSQISAATSMSRLLASKEKARQTTGGLFVVPFYREANK</sequence>
<accession>A0A0J1HEV4</accession>
<evidence type="ECO:0000313" key="1">
    <source>
        <dbReference type="EMBL" id="KLV10136.1"/>
    </source>
</evidence>
<reference evidence="1 2" key="1">
    <citation type="submission" date="2015-05" db="EMBL/GenBank/DDBJ databases">
        <title>Photobacterium galathea sp. nov.</title>
        <authorList>
            <person name="Machado H."/>
            <person name="Gram L."/>
        </authorList>
    </citation>
    <scope>NUCLEOTIDE SEQUENCE [LARGE SCALE GENOMIC DNA]</scope>
    <source>
        <strain evidence="1 2">DSM 22954</strain>
    </source>
</reference>
<dbReference type="AlphaFoldDB" id="A0A0J1HEV4"/>
<keyword evidence="2" id="KW-1185">Reference proteome</keyword>
<gene>
    <name evidence="1" type="ORF">ABT57_06010</name>
</gene>
<dbReference type="PATRIC" id="fig|320778.3.peg.1297"/>
<dbReference type="EMBL" id="LDOU01000006">
    <property type="protein sequence ID" value="KLV10136.1"/>
    <property type="molecule type" value="Genomic_DNA"/>
</dbReference>
<proteinExistence type="predicted"/>
<organism evidence="1 2">
    <name type="scientific">Photobacterium ganghwense</name>
    <dbReference type="NCBI Taxonomy" id="320778"/>
    <lineage>
        <taxon>Bacteria</taxon>
        <taxon>Pseudomonadati</taxon>
        <taxon>Pseudomonadota</taxon>
        <taxon>Gammaproteobacteria</taxon>
        <taxon>Vibrionales</taxon>
        <taxon>Vibrionaceae</taxon>
        <taxon>Photobacterium</taxon>
    </lineage>
</organism>